<feature type="domain" description="PucR C-terminal helix-turn-helix" evidence="1">
    <location>
        <begin position="243"/>
        <end position="299"/>
    </location>
</feature>
<dbReference type="Pfam" id="PF13556">
    <property type="entry name" value="HTH_30"/>
    <property type="match status" value="1"/>
</dbReference>
<name>A0A8J3AKC8_9BACI</name>
<reference evidence="3" key="1">
    <citation type="journal article" date="2019" name="Int. J. Syst. Evol. Microbiol.">
        <title>The Global Catalogue of Microorganisms (GCM) 10K type strain sequencing project: providing services to taxonomists for standard genome sequencing and annotation.</title>
        <authorList>
            <consortium name="The Broad Institute Genomics Platform"/>
            <consortium name="The Broad Institute Genome Sequencing Center for Infectious Disease"/>
            <person name="Wu L."/>
            <person name="Ma J."/>
        </authorList>
    </citation>
    <scope>NUCLEOTIDE SEQUENCE [LARGE SCALE GENOMIC DNA]</scope>
    <source>
        <strain evidence="3">CGMCC 1.14993</strain>
    </source>
</reference>
<comment type="caution">
    <text evidence="2">The sequence shown here is derived from an EMBL/GenBank/DDBJ whole genome shotgun (WGS) entry which is preliminary data.</text>
</comment>
<dbReference type="InterPro" id="IPR042070">
    <property type="entry name" value="PucR_C-HTH_sf"/>
</dbReference>
<sequence length="307" mass="36027">MIEKIINIFGTNSVSVIPDENTYLDYTWFLTDHQELFGIKNESIQDEQKKLLSGIFTALDTEALFIPTINNGWFDYLFNDNEKNPFTDENEVKLPSSVRFIHFNSKQFFSNKAEFEEAILAFFHKEIIIIWSSAREGVIIEKINDQPIMQSYLEHMQETIAADLYHDVTFFVGKCYAPLSELQQAFEIEQQCFKKALKFKKHKSVLWFSKEMLHYFMSFIPEDLRNVLPNILLNDMTLNDQTLSTVKIYLQHNMNVTATAKKAFLHRNTVQYRLDKFSEQTGIDLKHFEDGLVIFLAIQLLELREMS</sequence>
<keyword evidence="3" id="KW-1185">Reference proteome</keyword>
<dbReference type="PANTHER" id="PTHR33744:SF15">
    <property type="entry name" value="CARBOHYDRATE DIACID REGULATOR"/>
    <property type="match status" value="1"/>
</dbReference>
<dbReference type="InterPro" id="IPR051448">
    <property type="entry name" value="CdaR-like_regulators"/>
</dbReference>
<evidence type="ECO:0000259" key="1">
    <source>
        <dbReference type="Pfam" id="PF13556"/>
    </source>
</evidence>
<protein>
    <recommendedName>
        <fullName evidence="1">PucR C-terminal helix-turn-helix domain-containing protein</fullName>
    </recommendedName>
</protein>
<organism evidence="2 3">
    <name type="scientific">Gottfriedia solisilvae</name>
    <dbReference type="NCBI Taxonomy" id="1516104"/>
    <lineage>
        <taxon>Bacteria</taxon>
        <taxon>Bacillati</taxon>
        <taxon>Bacillota</taxon>
        <taxon>Bacilli</taxon>
        <taxon>Bacillales</taxon>
        <taxon>Bacillaceae</taxon>
        <taxon>Gottfriedia</taxon>
    </lineage>
</organism>
<gene>
    <name evidence="2" type="primary">yxkF</name>
    <name evidence="2" type="ORF">GCM10007380_26420</name>
</gene>
<dbReference type="InterPro" id="IPR025736">
    <property type="entry name" value="PucR_C-HTH_dom"/>
</dbReference>
<dbReference type="PANTHER" id="PTHR33744">
    <property type="entry name" value="CARBOHYDRATE DIACID REGULATOR"/>
    <property type="match status" value="1"/>
</dbReference>
<dbReference type="EMBL" id="BMHB01000001">
    <property type="protein sequence ID" value="GGI15128.1"/>
    <property type="molecule type" value="Genomic_DNA"/>
</dbReference>
<evidence type="ECO:0000313" key="3">
    <source>
        <dbReference type="Proteomes" id="UP000626244"/>
    </source>
</evidence>
<proteinExistence type="predicted"/>
<dbReference type="Proteomes" id="UP000626244">
    <property type="component" value="Unassembled WGS sequence"/>
</dbReference>
<dbReference type="RefSeq" id="WP_087999900.1">
    <property type="nucleotide sequence ID" value="NZ_BMHB01000001.1"/>
</dbReference>
<dbReference type="AlphaFoldDB" id="A0A8J3AKC8"/>
<dbReference type="OrthoDB" id="9792148at2"/>
<dbReference type="Gene3D" id="1.10.10.2840">
    <property type="entry name" value="PucR C-terminal helix-turn-helix domain"/>
    <property type="match status" value="1"/>
</dbReference>
<evidence type="ECO:0000313" key="2">
    <source>
        <dbReference type="EMBL" id="GGI15128.1"/>
    </source>
</evidence>
<accession>A0A8J3AKC8</accession>